<dbReference type="InterPro" id="IPR018499">
    <property type="entry name" value="Tetraspanin/Peripherin"/>
</dbReference>
<dbReference type="Pfam" id="PF00335">
    <property type="entry name" value="Tetraspanin"/>
    <property type="match status" value="1"/>
</dbReference>
<dbReference type="EMBL" id="SZYD01000010">
    <property type="protein sequence ID" value="KAD4981776.1"/>
    <property type="molecule type" value="Genomic_DNA"/>
</dbReference>
<evidence type="ECO:0000313" key="7">
    <source>
        <dbReference type="Proteomes" id="UP000326396"/>
    </source>
</evidence>
<protein>
    <recommendedName>
        <fullName evidence="8">Tetraspanin</fullName>
    </recommendedName>
</protein>
<dbReference type="GO" id="GO:0016020">
    <property type="term" value="C:membrane"/>
    <property type="evidence" value="ECO:0007669"/>
    <property type="project" value="UniProtKB-SubCell"/>
</dbReference>
<feature type="transmembrane region" description="Helical" evidence="5">
    <location>
        <begin position="12"/>
        <end position="35"/>
    </location>
</feature>
<keyword evidence="3 5" id="KW-1133">Transmembrane helix</keyword>
<keyword evidence="2 5" id="KW-0812">Transmembrane</keyword>
<evidence type="ECO:0000256" key="5">
    <source>
        <dbReference type="SAM" id="Phobius"/>
    </source>
</evidence>
<feature type="transmembrane region" description="Helical" evidence="5">
    <location>
        <begin position="137"/>
        <end position="156"/>
    </location>
</feature>
<comment type="caution">
    <text evidence="6">The sequence shown here is derived from an EMBL/GenBank/DDBJ whole genome shotgun (WGS) entry which is preliminary data.</text>
</comment>
<dbReference type="OrthoDB" id="1542002at2759"/>
<gene>
    <name evidence="6" type="ORF">E3N88_18447</name>
</gene>
<dbReference type="Proteomes" id="UP000326396">
    <property type="component" value="Linkage Group LG18"/>
</dbReference>
<dbReference type="AlphaFoldDB" id="A0A5N6NKE6"/>
<feature type="transmembrane region" description="Helical" evidence="5">
    <location>
        <begin position="82"/>
        <end position="105"/>
    </location>
</feature>
<evidence type="ECO:0000256" key="2">
    <source>
        <dbReference type="ARBA" id="ARBA00022692"/>
    </source>
</evidence>
<accession>A0A5N6NKE6</accession>
<organism evidence="6 7">
    <name type="scientific">Mikania micrantha</name>
    <name type="common">bitter vine</name>
    <dbReference type="NCBI Taxonomy" id="192012"/>
    <lineage>
        <taxon>Eukaryota</taxon>
        <taxon>Viridiplantae</taxon>
        <taxon>Streptophyta</taxon>
        <taxon>Embryophyta</taxon>
        <taxon>Tracheophyta</taxon>
        <taxon>Spermatophyta</taxon>
        <taxon>Magnoliopsida</taxon>
        <taxon>eudicotyledons</taxon>
        <taxon>Gunneridae</taxon>
        <taxon>Pentapetalae</taxon>
        <taxon>asterids</taxon>
        <taxon>campanulids</taxon>
        <taxon>Asterales</taxon>
        <taxon>Asteraceae</taxon>
        <taxon>Asteroideae</taxon>
        <taxon>Heliantheae alliance</taxon>
        <taxon>Eupatorieae</taxon>
        <taxon>Mikania</taxon>
    </lineage>
</organism>
<evidence type="ECO:0000313" key="6">
    <source>
        <dbReference type="EMBL" id="KAD4981776.1"/>
    </source>
</evidence>
<sequence>MTRMLRSFIQSLLKLVNSFIAMFGIAMILYSIWMIRAWHREIDDSDRPVPWFIYTMFGLGATLCVIMCSGHIAAETANGCCLYCYLVFVMFLLMLEGAVTMDVYLNPHWEEDFPKDPSGNFNEFKDFIIENFDICKWVGLSIVSVQGLCTILALILKGLGPHQERQYDSDDDYTLEEVPLLRNYANQPTYVVGAPVYGTR</sequence>
<name>A0A5N6NKE6_9ASTR</name>
<comment type="subcellular location">
    <subcellularLocation>
        <location evidence="1">Membrane</location>
        <topology evidence="1">Multi-pass membrane protein</topology>
    </subcellularLocation>
</comment>
<evidence type="ECO:0008006" key="8">
    <source>
        <dbReference type="Google" id="ProtNLM"/>
    </source>
</evidence>
<keyword evidence="7" id="KW-1185">Reference proteome</keyword>
<evidence type="ECO:0000256" key="1">
    <source>
        <dbReference type="ARBA" id="ARBA00004141"/>
    </source>
</evidence>
<feature type="transmembrane region" description="Helical" evidence="5">
    <location>
        <begin position="51"/>
        <end position="70"/>
    </location>
</feature>
<reference evidence="6 7" key="1">
    <citation type="submission" date="2019-05" db="EMBL/GenBank/DDBJ databases">
        <title>Mikania micrantha, genome provides insights into the molecular mechanism of rapid growth.</title>
        <authorList>
            <person name="Liu B."/>
        </authorList>
    </citation>
    <scope>NUCLEOTIDE SEQUENCE [LARGE SCALE GENOMIC DNA]</scope>
    <source>
        <strain evidence="6">NLD-2019</strain>
        <tissue evidence="6">Leaf</tissue>
    </source>
</reference>
<evidence type="ECO:0000256" key="4">
    <source>
        <dbReference type="ARBA" id="ARBA00023136"/>
    </source>
</evidence>
<proteinExistence type="predicted"/>
<evidence type="ECO:0000256" key="3">
    <source>
        <dbReference type="ARBA" id="ARBA00022989"/>
    </source>
</evidence>
<keyword evidence="4 5" id="KW-0472">Membrane</keyword>